<name>A0ABM4CWX0_HYDVU</name>
<dbReference type="InterPro" id="IPR009057">
    <property type="entry name" value="Homeodomain-like_sf"/>
</dbReference>
<dbReference type="PROSITE" id="PS50076">
    <property type="entry name" value="DNAJ_2"/>
    <property type="match status" value="1"/>
</dbReference>
<dbReference type="InterPro" id="IPR018253">
    <property type="entry name" value="DnaJ_domain_CS"/>
</dbReference>
<keyword evidence="1 7" id="KW-0812">Transmembrane</keyword>
<dbReference type="SUPFAM" id="SSF46689">
    <property type="entry name" value="Homeodomain-like"/>
    <property type="match status" value="2"/>
</dbReference>
<evidence type="ECO:0000256" key="7">
    <source>
        <dbReference type="SAM" id="Phobius"/>
    </source>
</evidence>
<dbReference type="Gene3D" id="1.10.287.110">
    <property type="entry name" value="DnaJ domain"/>
    <property type="match status" value="1"/>
</dbReference>
<evidence type="ECO:0000256" key="1">
    <source>
        <dbReference type="ARBA" id="ARBA00022692"/>
    </source>
</evidence>
<dbReference type="PROSITE" id="PS50090">
    <property type="entry name" value="MYB_LIKE"/>
    <property type="match status" value="1"/>
</dbReference>
<evidence type="ECO:0000256" key="8">
    <source>
        <dbReference type="SAM" id="SignalP"/>
    </source>
</evidence>
<keyword evidence="11" id="KW-1185">Reference proteome</keyword>
<evidence type="ECO:0000256" key="5">
    <source>
        <dbReference type="ARBA" id="ARBA00037847"/>
    </source>
</evidence>
<feature type="chain" id="PRO_5046607588" evidence="8">
    <location>
        <begin position="19"/>
        <end position="519"/>
    </location>
</feature>
<dbReference type="Pfam" id="PF23082">
    <property type="entry name" value="Myb_DNA-binding_2"/>
    <property type="match status" value="1"/>
</dbReference>
<evidence type="ECO:0000313" key="12">
    <source>
        <dbReference type="RefSeq" id="XP_065666433.1"/>
    </source>
</evidence>
<evidence type="ECO:0000256" key="2">
    <source>
        <dbReference type="ARBA" id="ARBA00022729"/>
    </source>
</evidence>
<protein>
    <submittedName>
        <fullName evidence="12">DnaJ homolog subfamily C member 1 isoform X3</fullName>
    </submittedName>
</protein>
<dbReference type="Proteomes" id="UP001652625">
    <property type="component" value="Chromosome 11"/>
</dbReference>
<evidence type="ECO:0000256" key="4">
    <source>
        <dbReference type="ARBA" id="ARBA00023136"/>
    </source>
</evidence>
<keyword evidence="3 7" id="KW-1133">Transmembrane helix</keyword>
<gene>
    <name evidence="12" type="primary">LOC100202352</name>
</gene>
<dbReference type="SMART" id="SM00717">
    <property type="entry name" value="SANT"/>
    <property type="match status" value="2"/>
</dbReference>
<feature type="domain" description="J" evidence="9">
    <location>
        <begin position="38"/>
        <end position="102"/>
    </location>
</feature>
<dbReference type="PROSITE" id="PS00636">
    <property type="entry name" value="DNAJ_1"/>
    <property type="match status" value="1"/>
</dbReference>
<dbReference type="PANTHER" id="PTHR44653:SF2">
    <property type="entry name" value="DNAJ HOMOLOG SUBFAMILY C MEMBER 1"/>
    <property type="match status" value="1"/>
</dbReference>
<feature type="compositionally biased region" description="Basic and acidic residues" evidence="6">
    <location>
        <begin position="229"/>
        <end position="252"/>
    </location>
</feature>
<comment type="subcellular location">
    <subcellularLocation>
        <location evidence="5">Endomembrane system</location>
        <topology evidence="5">Single-pass membrane protein</topology>
    </subcellularLocation>
</comment>
<dbReference type="InterPro" id="IPR036869">
    <property type="entry name" value="J_dom_sf"/>
</dbReference>
<organism evidence="11 12">
    <name type="scientific">Hydra vulgaris</name>
    <name type="common">Hydra</name>
    <name type="synonym">Hydra attenuata</name>
    <dbReference type="NCBI Taxonomy" id="6087"/>
    <lineage>
        <taxon>Eukaryota</taxon>
        <taxon>Metazoa</taxon>
        <taxon>Cnidaria</taxon>
        <taxon>Hydrozoa</taxon>
        <taxon>Hydroidolina</taxon>
        <taxon>Anthoathecata</taxon>
        <taxon>Aplanulata</taxon>
        <taxon>Hydridae</taxon>
        <taxon>Hydra</taxon>
    </lineage>
</organism>
<evidence type="ECO:0000256" key="3">
    <source>
        <dbReference type="ARBA" id="ARBA00022989"/>
    </source>
</evidence>
<proteinExistence type="predicted"/>
<dbReference type="InterPro" id="IPR001005">
    <property type="entry name" value="SANT/Myb"/>
</dbReference>
<reference evidence="12" key="1">
    <citation type="submission" date="2025-08" db="UniProtKB">
        <authorList>
            <consortium name="RefSeq"/>
        </authorList>
    </citation>
    <scope>IDENTIFICATION</scope>
</reference>
<dbReference type="PANTHER" id="PTHR44653">
    <property type="entry name" value="DNAJ HOMOLOG SUBFAMILY C MEMBER 1"/>
    <property type="match status" value="1"/>
</dbReference>
<dbReference type="InterPro" id="IPR052606">
    <property type="entry name" value="DnaJ_domain_protein"/>
</dbReference>
<evidence type="ECO:0000256" key="6">
    <source>
        <dbReference type="SAM" id="MobiDB-lite"/>
    </source>
</evidence>
<keyword evidence="2 8" id="KW-0732">Signal</keyword>
<dbReference type="CDD" id="cd00167">
    <property type="entry name" value="SANT"/>
    <property type="match status" value="1"/>
</dbReference>
<dbReference type="Gene3D" id="1.10.10.60">
    <property type="entry name" value="Homeodomain-like"/>
    <property type="match status" value="2"/>
</dbReference>
<feature type="domain" description="Myb-like" evidence="10">
    <location>
        <begin position="450"/>
        <end position="504"/>
    </location>
</feature>
<sequence>MRLLYTLWLFYLLSICECWDYDGTDFEIFDLYEEVNGTFYELLEISHDASVSEIRRAYRQKSLVLHPDKNSAEDADQKFRQLVAVYEVLKDKDKREKYDNVLKNGLPTWRQPAYYYRKYRKMGTLEISLIVSILVTIGHYLTWLVAYYEKKFEMDEVLNPLRKRQEKKKAKGKLPQEDLDTDNILQKELGYRKPTGWDLLPFVIYRFLVYHISKMPSHIKERINKRKKEKEMKIRKEEEEREAEKAREAEKLRPKRVKEKPTLRDASEFENEEPAVQSLPNSYECYQTVMNNTELRSRKDEEWTEEDYASLAKAMCKYPAGTLGRWERIGHDLGRRGDEITKKVKEMKSTIALNLPNPTGTAALSSKKKTAINISDSIITKTIDRELKKTTIISDSDLYQSQYDIPDDYDEGMPCEEEPIEVYTTVKQKVKTRPLEDKPSEVLDNIPVVKTDIAIDSWTQVQQKCLEAAILQFPKSTIDRWSCIARAVPDKTKEQCIARFKVLAEHVKKRNQDNSCKEN</sequence>
<dbReference type="SMART" id="SM00271">
    <property type="entry name" value="DnaJ"/>
    <property type="match status" value="1"/>
</dbReference>
<evidence type="ECO:0000259" key="9">
    <source>
        <dbReference type="PROSITE" id="PS50076"/>
    </source>
</evidence>
<dbReference type="CDD" id="cd06257">
    <property type="entry name" value="DnaJ"/>
    <property type="match status" value="1"/>
</dbReference>
<dbReference type="GeneID" id="100202352"/>
<dbReference type="RefSeq" id="XP_065666433.1">
    <property type="nucleotide sequence ID" value="XM_065810361.1"/>
</dbReference>
<dbReference type="Pfam" id="PF00226">
    <property type="entry name" value="DnaJ"/>
    <property type="match status" value="1"/>
</dbReference>
<evidence type="ECO:0000313" key="11">
    <source>
        <dbReference type="Proteomes" id="UP001652625"/>
    </source>
</evidence>
<dbReference type="SUPFAM" id="SSF46565">
    <property type="entry name" value="Chaperone J-domain"/>
    <property type="match status" value="1"/>
</dbReference>
<dbReference type="InterPro" id="IPR001623">
    <property type="entry name" value="DnaJ_domain"/>
</dbReference>
<feature type="region of interest" description="Disordered" evidence="6">
    <location>
        <begin position="228"/>
        <end position="275"/>
    </location>
</feature>
<accession>A0ABM4CWX0</accession>
<keyword evidence="4 7" id="KW-0472">Membrane</keyword>
<dbReference type="PRINTS" id="PR00625">
    <property type="entry name" value="JDOMAIN"/>
</dbReference>
<evidence type="ECO:0000259" key="10">
    <source>
        <dbReference type="PROSITE" id="PS50090"/>
    </source>
</evidence>
<feature type="signal peptide" evidence="8">
    <location>
        <begin position="1"/>
        <end position="18"/>
    </location>
</feature>
<feature type="transmembrane region" description="Helical" evidence="7">
    <location>
        <begin position="127"/>
        <end position="148"/>
    </location>
</feature>